<organism evidence="2 3">
    <name type="scientific">Necator americanus</name>
    <name type="common">Human hookworm</name>
    <dbReference type="NCBI Taxonomy" id="51031"/>
    <lineage>
        <taxon>Eukaryota</taxon>
        <taxon>Metazoa</taxon>
        <taxon>Ecdysozoa</taxon>
        <taxon>Nematoda</taxon>
        <taxon>Chromadorea</taxon>
        <taxon>Rhabditida</taxon>
        <taxon>Rhabditina</taxon>
        <taxon>Rhabditomorpha</taxon>
        <taxon>Strongyloidea</taxon>
        <taxon>Ancylostomatidae</taxon>
        <taxon>Bunostominae</taxon>
        <taxon>Necator</taxon>
    </lineage>
</organism>
<accession>A0ABR1EX14</accession>
<feature type="compositionally biased region" description="Basic and acidic residues" evidence="1">
    <location>
        <begin position="36"/>
        <end position="46"/>
    </location>
</feature>
<evidence type="ECO:0000256" key="1">
    <source>
        <dbReference type="SAM" id="MobiDB-lite"/>
    </source>
</evidence>
<feature type="region of interest" description="Disordered" evidence="1">
    <location>
        <begin position="28"/>
        <end position="58"/>
    </location>
</feature>
<protein>
    <recommendedName>
        <fullName evidence="4">SKP1 component POZ domain-containing protein</fullName>
    </recommendedName>
</protein>
<evidence type="ECO:0000313" key="2">
    <source>
        <dbReference type="EMBL" id="KAK6767202.1"/>
    </source>
</evidence>
<evidence type="ECO:0000313" key="3">
    <source>
        <dbReference type="Proteomes" id="UP001303046"/>
    </source>
</evidence>
<sequence length="126" mass="14346">MKVDQECSFLSVVIHKMMRAFMLTEPQEEELDFADDSEKTNEENVERTNSVAEGDVSNRSRFSESYKYDVQERLKETLERMRSGSFDDTVCLPASIPNVVLNEVLQCCFKKKVSPHESGEVQVSAG</sequence>
<proteinExistence type="predicted"/>
<reference evidence="2 3" key="1">
    <citation type="submission" date="2023-08" db="EMBL/GenBank/DDBJ databases">
        <title>A Necator americanus chromosomal reference genome.</title>
        <authorList>
            <person name="Ilik V."/>
            <person name="Petrzelkova K.J."/>
            <person name="Pardy F."/>
            <person name="Fuh T."/>
            <person name="Niatou-Singa F.S."/>
            <person name="Gouil Q."/>
            <person name="Baker L."/>
            <person name="Ritchie M.E."/>
            <person name="Jex A.R."/>
            <person name="Gazzola D."/>
            <person name="Li H."/>
            <person name="Toshio Fujiwara R."/>
            <person name="Zhan B."/>
            <person name="Aroian R.V."/>
            <person name="Pafco B."/>
            <person name="Schwarz E.M."/>
        </authorList>
    </citation>
    <scope>NUCLEOTIDE SEQUENCE [LARGE SCALE GENOMIC DNA]</scope>
    <source>
        <strain evidence="2 3">Aroian</strain>
        <tissue evidence="2">Whole animal</tissue>
    </source>
</reference>
<evidence type="ECO:0008006" key="4">
    <source>
        <dbReference type="Google" id="ProtNLM"/>
    </source>
</evidence>
<gene>
    <name evidence="2" type="primary">Necator_2022.05.29.01.07.g15</name>
    <name evidence="2" type="ORF">RB195_026464</name>
</gene>
<keyword evidence="3" id="KW-1185">Reference proteome</keyword>
<comment type="caution">
    <text evidence="2">The sequence shown here is derived from an EMBL/GenBank/DDBJ whole genome shotgun (WGS) entry which is preliminary data.</text>
</comment>
<dbReference type="EMBL" id="JAVFWL010000007">
    <property type="protein sequence ID" value="KAK6767202.1"/>
    <property type="molecule type" value="Genomic_DNA"/>
</dbReference>
<name>A0ABR1EX14_NECAM</name>
<dbReference type="Proteomes" id="UP001303046">
    <property type="component" value="Unassembled WGS sequence"/>
</dbReference>